<feature type="compositionally biased region" description="Polar residues" evidence="10">
    <location>
        <begin position="825"/>
        <end position="863"/>
    </location>
</feature>
<comment type="subcellular location">
    <subcellularLocation>
        <location evidence="1">Membrane</location>
        <topology evidence="1">Multi-pass membrane protein</topology>
    </subcellularLocation>
</comment>
<feature type="transmembrane region" description="Helical" evidence="11">
    <location>
        <begin position="459"/>
        <end position="483"/>
    </location>
</feature>
<dbReference type="SUPFAM" id="SSF52540">
    <property type="entry name" value="P-loop containing nucleoside triphosphate hydrolases"/>
    <property type="match status" value="2"/>
</dbReference>
<dbReference type="Pfam" id="PF19055">
    <property type="entry name" value="ABC2_membrane_7"/>
    <property type="match status" value="2"/>
</dbReference>
<dbReference type="InterPro" id="IPR043926">
    <property type="entry name" value="ABCG_dom"/>
</dbReference>
<dbReference type="SMART" id="SM00382">
    <property type="entry name" value="AAA"/>
    <property type="match status" value="2"/>
</dbReference>
<dbReference type="Pfam" id="PF08370">
    <property type="entry name" value="PDR_assoc"/>
    <property type="match status" value="1"/>
</dbReference>
<dbReference type="GO" id="GO:0140359">
    <property type="term" value="F:ABC-type transporter activity"/>
    <property type="evidence" value="ECO:0007669"/>
    <property type="project" value="InterPro"/>
</dbReference>
<dbReference type="InterPro" id="IPR027417">
    <property type="entry name" value="P-loop_NTPase"/>
</dbReference>
<protein>
    <recommendedName>
        <fullName evidence="12">ABC transporter domain-containing protein</fullName>
    </recommendedName>
</protein>
<evidence type="ECO:0000256" key="6">
    <source>
        <dbReference type="ARBA" id="ARBA00022741"/>
    </source>
</evidence>
<evidence type="ECO:0000256" key="10">
    <source>
        <dbReference type="SAM" id="MobiDB-lite"/>
    </source>
</evidence>
<dbReference type="PROSITE" id="PS00211">
    <property type="entry name" value="ABC_TRANSPORTER_1"/>
    <property type="match status" value="1"/>
</dbReference>
<keyword evidence="14" id="KW-1185">Reference proteome</keyword>
<dbReference type="InterPro" id="IPR034003">
    <property type="entry name" value="ABCG_PDR_2"/>
</dbReference>
<keyword evidence="7" id="KW-0067">ATP-binding</keyword>
<comment type="similarity">
    <text evidence="2">Belongs to the ABC transporter superfamily. ABCG family. PDR (TC 3.A.1.205) subfamily.</text>
</comment>
<feature type="transmembrane region" description="Helical" evidence="11">
    <location>
        <begin position="536"/>
        <end position="562"/>
    </location>
</feature>
<dbReference type="Pfam" id="PF00005">
    <property type="entry name" value="ABC_tran"/>
    <property type="match status" value="2"/>
</dbReference>
<dbReference type="GO" id="GO:0016020">
    <property type="term" value="C:membrane"/>
    <property type="evidence" value="ECO:0007669"/>
    <property type="project" value="UniProtKB-SubCell"/>
</dbReference>
<feature type="transmembrane region" description="Helical" evidence="11">
    <location>
        <begin position="628"/>
        <end position="647"/>
    </location>
</feature>
<dbReference type="InterPro" id="IPR013525">
    <property type="entry name" value="ABC2_TM"/>
</dbReference>
<evidence type="ECO:0000256" key="4">
    <source>
        <dbReference type="ARBA" id="ARBA00022692"/>
    </source>
</evidence>
<dbReference type="FunFam" id="3.40.50.300:FF:002639">
    <property type="entry name" value="ABC transporter G family protein"/>
    <property type="match status" value="1"/>
</dbReference>
<keyword evidence="6" id="KW-0547">Nucleotide-binding</keyword>
<dbReference type="PANTHER" id="PTHR19241">
    <property type="entry name" value="ATP-BINDING CASSETTE TRANSPORTER"/>
    <property type="match status" value="1"/>
</dbReference>
<evidence type="ECO:0000256" key="8">
    <source>
        <dbReference type="ARBA" id="ARBA00022989"/>
    </source>
</evidence>
<feature type="transmembrane region" description="Helical" evidence="11">
    <location>
        <begin position="1337"/>
        <end position="1361"/>
    </location>
</feature>
<feature type="transmembrane region" description="Helical" evidence="11">
    <location>
        <begin position="602"/>
        <end position="622"/>
    </location>
</feature>
<accession>A0AAN7YYP0</accession>
<reference evidence="13 14" key="1">
    <citation type="submission" date="2023-11" db="EMBL/GenBank/DDBJ databases">
        <title>Dfirmibasis_genome.</title>
        <authorList>
            <person name="Edelbroek B."/>
            <person name="Kjellin J."/>
            <person name="Jerlstrom-Hultqvist J."/>
            <person name="Soderbom F."/>
        </authorList>
    </citation>
    <scope>NUCLEOTIDE SEQUENCE [LARGE SCALE GENOMIC DNA]</scope>
    <source>
        <strain evidence="13 14">TNS-C-14</strain>
    </source>
</reference>
<dbReference type="GO" id="GO:0016887">
    <property type="term" value="F:ATP hydrolysis activity"/>
    <property type="evidence" value="ECO:0007669"/>
    <property type="project" value="InterPro"/>
</dbReference>
<evidence type="ECO:0000256" key="2">
    <source>
        <dbReference type="ARBA" id="ARBA00006012"/>
    </source>
</evidence>
<feature type="compositionally biased region" description="Basic and acidic residues" evidence="10">
    <location>
        <begin position="1"/>
        <end position="11"/>
    </location>
</feature>
<feature type="transmembrane region" description="Helical" evidence="11">
    <location>
        <begin position="495"/>
        <end position="516"/>
    </location>
</feature>
<organism evidence="13 14">
    <name type="scientific">Dictyostelium firmibasis</name>
    <dbReference type="NCBI Taxonomy" id="79012"/>
    <lineage>
        <taxon>Eukaryota</taxon>
        <taxon>Amoebozoa</taxon>
        <taxon>Evosea</taxon>
        <taxon>Eumycetozoa</taxon>
        <taxon>Dictyostelia</taxon>
        <taxon>Dictyosteliales</taxon>
        <taxon>Dictyosteliaceae</taxon>
        <taxon>Dictyostelium</taxon>
    </lineage>
</organism>
<keyword evidence="5" id="KW-0677">Repeat</keyword>
<dbReference type="GO" id="GO:0031288">
    <property type="term" value="P:sorocarp morphogenesis"/>
    <property type="evidence" value="ECO:0007669"/>
    <property type="project" value="UniProtKB-ARBA"/>
</dbReference>
<dbReference type="PROSITE" id="PS50893">
    <property type="entry name" value="ABC_TRANSPORTER_2"/>
    <property type="match status" value="2"/>
</dbReference>
<gene>
    <name evidence="13" type="ORF">RB653_005982</name>
</gene>
<dbReference type="FunFam" id="3.40.50.300:FF:000054">
    <property type="entry name" value="ABC multidrug transporter atrF"/>
    <property type="match status" value="1"/>
</dbReference>
<sequence length="1497" mass="169788">MAKQDPRDKGSDSPNLSIPINNQENLEESNNQEKLNNNNNNNNNNLINSRKHKDEDEFEESIYQIAKEHEGEEEEDDEYFPIPLEELMPGHENDELTKKIKDTRPDDKTGLYVYCRNASYTVKHRENKKVKIKLLDDISFFLRPKEMTLILGTPGCGKSTIFQMLAGQLKDKHFKGELLFNGHPINHKNHHRDISYVTQDDIHVPTLTVKETFRFALDCLGRKELTHEEKQDMVNNCMKLLGLKHAENTVVGDNFIRGISGGQKKRVTIGVGVIKGSNLLLMDEPTSGLDSSTSFEILSDVKKFVTYGYSPALITLLQPSVQLTSLFDNLMIMNKGKICYFGPMTRALGYFRKLGFTCPSHNNPAEFFQEVVDAPERYSFIHPPKCKTSEDFVRAYRESDIYRELMEKMDANKDGIVDDNKPEVLVDSTVKELGMYPHGIGYQTRICMKRGFIMISRNYYNFATRVFKGIFFGLLLGTLYWRIGHNQSGGMERFGLLFFIMTTIIFSSFAAVNAFFAERKVFYSQKALHYYKTGAYFISSIICDMPAGILEVAFFGPIVYWLANLRPVFIRFVYFMILLIMTDNLSLAFAKMCAAISPTIEIANVTASVLLSIWLLFSGFTAPKNDIGGWWIWLYYISPYTWVFQGLSINEFTYQEYGCKDSELLPPRTPQNLLPYPEGFGGNQVCQFTSGEQIMSAFGITNPDYFKWIVYAILFAYILFFYVVCFFALKYLNFEDKKSKLAVKKLKEKKKVIVCKEDEEPNCKVTREALERVSDDNDDNADISNYGDDDTVIDMKSPLTSTPHYYNNNNNLSGSGNNIKRRNVKTPSNLSPMVNSPLTNLSPMVSAPQSNSINENNSKQSVSSKKDLSAHGGSYLQFKNLCYAVDVKADDPDNPKKKKNQRLQLLTDIDGYVKPGQMLALMGPSGAGKSTLLDVLAQRKTGGHITGEILINGKPPSKFTNRIRAYVEQMDVLPPTQTVREAIAFSARCRLPPEVTKEEREIYVDKIVDVLSLSSIKDLKIGVLGNGLSISQRKRVNIGVELASNPEILFLDEPTSGLDSGDAFKVIDVVNKIAKVMKRTVICTVHQPSAAIFEFFDQLLLLKKGGETVYFGPLGDQSSVILDYCDKLGMHIKPHINPADFVMTLADEGKMIQGPNGEEVPLDSKKAYYDSDICKKEYEIMNGQLIPDDYVIKTYDSRFASSWMTQFRALCLRSWLSRLRRPSIFISNCVRSILLAVLLGTLFVRMDYEQKDARSRVSLLFFSFLFAGMVAIGNIPTTVLERGVFYREVTAGFYHSTAYMISYVLTSYPFILSTGILYIIPTFWIAGLDSGRHSSKFWYCLFIFIITYILYDAFALCLAICLPNEVMASTVCGIGLSLATLFGGFVIARPNYPSAYYWCHYLDWLRYPLEASCTNEFTGLTFVCTNNKGALPVPIIENGVQIATKYYCPITNGDDFMLTYGFHKFMRYIDIAAIFGYIFIFVGLSFWGFKKIRWVNR</sequence>
<feature type="domain" description="ABC transporter" evidence="12">
    <location>
        <begin position="113"/>
        <end position="360"/>
    </location>
</feature>
<evidence type="ECO:0000256" key="3">
    <source>
        <dbReference type="ARBA" id="ARBA00022448"/>
    </source>
</evidence>
<feature type="transmembrane region" description="Helical" evidence="11">
    <location>
        <begin position="1367"/>
        <end position="1388"/>
    </location>
</feature>
<dbReference type="EMBL" id="JAVFKY010000001">
    <property type="protein sequence ID" value="KAK5584371.1"/>
    <property type="molecule type" value="Genomic_DNA"/>
</dbReference>
<proteinExistence type="inferred from homology"/>
<keyword evidence="4 11" id="KW-0812">Transmembrane</keyword>
<dbReference type="InterPro" id="IPR017871">
    <property type="entry name" value="ABC_transporter-like_CS"/>
</dbReference>
<dbReference type="InterPro" id="IPR003439">
    <property type="entry name" value="ABC_transporter-like_ATP-bd"/>
</dbReference>
<feature type="compositionally biased region" description="Low complexity" evidence="10">
    <location>
        <begin position="807"/>
        <end position="818"/>
    </location>
</feature>
<evidence type="ECO:0000259" key="12">
    <source>
        <dbReference type="PROSITE" id="PS50893"/>
    </source>
</evidence>
<evidence type="ECO:0000256" key="7">
    <source>
        <dbReference type="ARBA" id="ARBA00022840"/>
    </source>
</evidence>
<keyword evidence="9 11" id="KW-0472">Membrane</keyword>
<feature type="transmembrane region" description="Helical" evidence="11">
    <location>
        <begin position="568"/>
        <end position="590"/>
    </location>
</feature>
<feature type="compositionally biased region" description="Low complexity" evidence="10">
    <location>
        <begin position="20"/>
        <end position="48"/>
    </location>
</feature>
<evidence type="ECO:0000256" key="1">
    <source>
        <dbReference type="ARBA" id="ARBA00004141"/>
    </source>
</evidence>
<feature type="region of interest" description="Disordered" evidence="10">
    <location>
        <begin position="798"/>
        <end position="868"/>
    </location>
</feature>
<feature type="transmembrane region" description="Helical" evidence="11">
    <location>
        <begin position="1468"/>
        <end position="1489"/>
    </location>
</feature>
<feature type="domain" description="ABC transporter" evidence="12">
    <location>
        <begin position="876"/>
        <end position="1129"/>
    </location>
</feature>
<evidence type="ECO:0000256" key="5">
    <source>
        <dbReference type="ARBA" id="ARBA00022737"/>
    </source>
</evidence>
<evidence type="ECO:0000256" key="11">
    <source>
        <dbReference type="SAM" id="Phobius"/>
    </source>
</evidence>
<evidence type="ECO:0000313" key="14">
    <source>
        <dbReference type="Proteomes" id="UP001344447"/>
    </source>
</evidence>
<evidence type="ECO:0000256" key="9">
    <source>
        <dbReference type="ARBA" id="ARBA00023136"/>
    </source>
</evidence>
<keyword evidence="3" id="KW-0813">Transport</keyword>
<feature type="transmembrane region" description="Helical" evidence="11">
    <location>
        <begin position="1300"/>
        <end position="1325"/>
    </location>
</feature>
<dbReference type="Pfam" id="PF01061">
    <property type="entry name" value="ABC2_membrane"/>
    <property type="match status" value="2"/>
</dbReference>
<dbReference type="CDD" id="cd03232">
    <property type="entry name" value="ABCG_PDR_domain2"/>
    <property type="match status" value="1"/>
</dbReference>
<dbReference type="Gene3D" id="3.40.50.300">
    <property type="entry name" value="P-loop containing nucleotide triphosphate hydrolases"/>
    <property type="match status" value="2"/>
</dbReference>
<feature type="transmembrane region" description="Helical" evidence="11">
    <location>
        <begin position="1224"/>
        <end position="1245"/>
    </location>
</feature>
<dbReference type="InterPro" id="IPR003593">
    <property type="entry name" value="AAA+_ATPase"/>
</dbReference>
<keyword evidence="8 11" id="KW-1133">Transmembrane helix</keyword>
<dbReference type="Proteomes" id="UP001344447">
    <property type="component" value="Unassembled WGS sequence"/>
</dbReference>
<evidence type="ECO:0000313" key="13">
    <source>
        <dbReference type="EMBL" id="KAK5584371.1"/>
    </source>
</evidence>
<feature type="transmembrane region" description="Helical" evidence="11">
    <location>
        <begin position="1257"/>
        <end position="1280"/>
    </location>
</feature>
<feature type="transmembrane region" description="Helical" evidence="11">
    <location>
        <begin position="708"/>
        <end position="729"/>
    </location>
</feature>
<comment type="caution">
    <text evidence="13">The sequence shown here is derived from an EMBL/GenBank/DDBJ whole genome shotgun (WGS) entry which is preliminary data.</text>
</comment>
<feature type="region of interest" description="Disordered" evidence="10">
    <location>
        <begin position="1"/>
        <end position="57"/>
    </location>
</feature>
<dbReference type="InterPro" id="IPR013581">
    <property type="entry name" value="PDR_assoc"/>
</dbReference>
<dbReference type="GO" id="GO:0005524">
    <property type="term" value="F:ATP binding"/>
    <property type="evidence" value="ECO:0007669"/>
    <property type="project" value="UniProtKB-KW"/>
</dbReference>
<name>A0AAN7YYP0_9MYCE</name>